<dbReference type="InterPro" id="IPR001451">
    <property type="entry name" value="Hexapep"/>
</dbReference>
<dbReference type="Gene3D" id="2.160.10.10">
    <property type="entry name" value="Hexapeptide repeat proteins"/>
    <property type="match status" value="1"/>
</dbReference>
<evidence type="ECO:0000256" key="6">
    <source>
        <dbReference type="ARBA" id="ARBA00023154"/>
    </source>
</evidence>
<sequence length="284" mass="29996">MTAHLASIIDAAWENRMAVTTRTRGEVRQAAEAAMAALDSGALRVAERIDGEWRVHQWLKKAVLLFIRLSENGLIEGGPGGSRWWDKVPSKFDGWGEDEFRAGGFRAVPNCVVRRGVHIGRDAIVLPSFINFGAHIGEGTMVDSWVTVGSCAQIGRHVHLSAGVSIGGVVEPLQANPVIIEDHCFIGARSDITEGVIVGEGAVIASGTSLSASTKIVDRDTGEVFKGRVPPRCVVVPGALPGRNLPDGSPGPSLACAVIVKRVDAATQAKTAINDLVRDSSNVA</sequence>
<keyword evidence="2" id="KW-0028">Amino-acid biosynthesis</keyword>
<accession>A0A5B2VE16</accession>
<dbReference type="InterPro" id="IPR018357">
    <property type="entry name" value="Hexapep_transf_CS"/>
</dbReference>
<dbReference type="PANTHER" id="PTHR43300">
    <property type="entry name" value="ACETYLTRANSFERASE"/>
    <property type="match status" value="1"/>
</dbReference>
<dbReference type="InterPro" id="IPR037133">
    <property type="entry name" value="THP_succinylTrfase_N_sf"/>
</dbReference>
<evidence type="ECO:0000256" key="7">
    <source>
        <dbReference type="ARBA" id="ARBA00023315"/>
    </source>
</evidence>
<dbReference type="GO" id="GO:0019877">
    <property type="term" value="P:diaminopimelate biosynthetic process"/>
    <property type="evidence" value="ECO:0007669"/>
    <property type="project" value="UniProtKB-KW"/>
</dbReference>
<dbReference type="InterPro" id="IPR023180">
    <property type="entry name" value="THP_succinylTrfase_dom1"/>
</dbReference>
<dbReference type="InterPro" id="IPR011004">
    <property type="entry name" value="Trimer_LpxA-like_sf"/>
</dbReference>
<comment type="similarity">
    <text evidence="1">Belongs to the transferase hexapeptide repeat family.</text>
</comment>
<evidence type="ECO:0000256" key="4">
    <source>
        <dbReference type="ARBA" id="ARBA00022737"/>
    </source>
</evidence>
<proteinExistence type="inferred from homology"/>
<comment type="caution">
    <text evidence="9">The sequence shown here is derived from an EMBL/GenBank/DDBJ whole genome shotgun (WGS) entry which is preliminary data.</text>
</comment>
<dbReference type="GO" id="GO:0008666">
    <property type="term" value="F:2,3,4,5-tetrahydropyridine-2,6-dicarboxylate N-succinyltransferase activity"/>
    <property type="evidence" value="ECO:0007669"/>
    <property type="project" value="UniProtKB-EC"/>
</dbReference>
<reference evidence="9 10" key="1">
    <citation type="submission" date="2019-09" db="EMBL/GenBank/DDBJ databases">
        <title>Salinarimonas rosea gen. nov., sp. nov., a new member of the a-2 subgroup of the Proteobacteria.</title>
        <authorList>
            <person name="Liu J."/>
        </authorList>
    </citation>
    <scope>NUCLEOTIDE SEQUENCE [LARGE SCALE GENOMIC DNA]</scope>
    <source>
        <strain evidence="9 10">BN140002</strain>
    </source>
</reference>
<protein>
    <submittedName>
        <fullName evidence="9">2,3,4,5-tetrahydropyridine-2,6-dicarboxylate N-succinyltransferase</fullName>
        <ecNumber evidence="9">2.3.1.117</ecNumber>
    </submittedName>
</protein>
<dbReference type="GO" id="GO:0009085">
    <property type="term" value="P:lysine biosynthetic process"/>
    <property type="evidence" value="ECO:0007669"/>
    <property type="project" value="UniProtKB-KW"/>
</dbReference>
<dbReference type="RefSeq" id="WP_149818597.1">
    <property type="nucleotide sequence ID" value="NZ_VUOA01000025.1"/>
</dbReference>
<keyword evidence="10" id="KW-1185">Reference proteome</keyword>
<keyword evidence="6" id="KW-0457">Lysine biosynthesis</keyword>
<evidence type="ECO:0000256" key="3">
    <source>
        <dbReference type="ARBA" id="ARBA00022679"/>
    </source>
</evidence>
<evidence type="ECO:0000256" key="2">
    <source>
        <dbReference type="ARBA" id="ARBA00022605"/>
    </source>
</evidence>
<dbReference type="Pfam" id="PF14805">
    <property type="entry name" value="THDPS_N_2"/>
    <property type="match status" value="1"/>
</dbReference>
<dbReference type="EMBL" id="VUOA01000025">
    <property type="protein sequence ID" value="KAA2236609.1"/>
    <property type="molecule type" value="Genomic_DNA"/>
</dbReference>
<dbReference type="OrthoDB" id="9775362at2"/>
<dbReference type="Pfam" id="PF14602">
    <property type="entry name" value="Hexapep_2"/>
    <property type="match status" value="1"/>
</dbReference>
<keyword evidence="4" id="KW-0677">Repeat</keyword>
<dbReference type="Pfam" id="PF00132">
    <property type="entry name" value="Hexapep"/>
    <property type="match status" value="1"/>
</dbReference>
<evidence type="ECO:0000256" key="1">
    <source>
        <dbReference type="ARBA" id="ARBA00007274"/>
    </source>
</evidence>
<evidence type="ECO:0000256" key="5">
    <source>
        <dbReference type="ARBA" id="ARBA00022915"/>
    </source>
</evidence>
<keyword evidence="7 9" id="KW-0012">Acyltransferase</keyword>
<name>A0A5B2VE16_9HYPH</name>
<dbReference type="PANTHER" id="PTHR43300:SF10">
    <property type="entry name" value="2,3,4,5-TETRAHYDROPYRIDINE-2,6-DICARBOXYLATE N-ACETYLTRANSFERASE"/>
    <property type="match status" value="1"/>
</dbReference>
<dbReference type="AlphaFoldDB" id="A0A5B2VE16"/>
<keyword evidence="3 9" id="KW-0808">Transferase</keyword>
<organism evidence="9 10">
    <name type="scientific">Salinarimonas soli</name>
    <dbReference type="NCBI Taxonomy" id="1638099"/>
    <lineage>
        <taxon>Bacteria</taxon>
        <taxon>Pseudomonadati</taxon>
        <taxon>Pseudomonadota</taxon>
        <taxon>Alphaproteobacteria</taxon>
        <taxon>Hyphomicrobiales</taxon>
        <taxon>Salinarimonadaceae</taxon>
        <taxon>Salinarimonas</taxon>
    </lineage>
</organism>
<dbReference type="CDD" id="cd03350">
    <property type="entry name" value="LbH_THP_succinylT"/>
    <property type="match status" value="1"/>
</dbReference>
<dbReference type="Proteomes" id="UP000323142">
    <property type="component" value="Unassembled WGS sequence"/>
</dbReference>
<evidence type="ECO:0000313" key="9">
    <source>
        <dbReference type="EMBL" id="KAA2236609.1"/>
    </source>
</evidence>
<feature type="domain" description="Tetrahydrodipicolinate-N-succinyltransferase chain A" evidence="8">
    <location>
        <begin position="5"/>
        <end position="69"/>
    </location>
</feature>
<gene>
    <name evidence="9" type="ORF">F0L46_14150</name>
</gene>
<evidence type="ECO:0000259" key="8">
    <source>
        <dbReference type="Pfam" id="PF14805"/>
    </source>
</evidence>
<dbReference type="SUPFAM" id="SSF51161">
    <property type="entry name" value="Trimeric LpxA-like enzymes"/>
    <property type="match status" value="1"/>
</dbReference>
<reference evidence="9 10" key="2">
    <citation type="submission" date="2019-09" db="EMBL/GenBank/DDBJ databases">
        <authorList>
            <person name="Jin C."/>
        </authorList>
    </citation>
    <scope>NUCLEOTIDE SEQUENCE [LARGE SCALE GENOMIC DNA]</scope>
    <source>
        <strain evidence="9 10">BN140002</strain>
    </source>
</reference>
<dbReference type="Gene3D" id="1.10.166.10">
    <property type="entry name" value="Tetrahydrodipicolinate-N-succinyltransferase, N-terminal domain"/>
    <property type="match status" value="1"/>
</dbReference>
<evidence type="ECO:0000313" key="10">
    <source>
        <dbReference type="Proteomes" id="UP000323142"/>
    </source>
</evidence>
<keyword evidence="5" id="KW-0220">Diaminopimelate biosynthesis</keyword>
<dbReference type="InterPro" id="IPR050179">
    <property type="entry name" value="Trans_hexapeptide_repeat"/>
</dbReference>
<dbReference type="EC" id="2.3.1.117" evidence="9"/>
<dbReference type="PROSITE" id="PS00101">
    <property type="entry name" value="HEXAPEP_TRANSFERASES"/>
    <property type="match status" value="1"/>
</dbReference>
<dbReference type="NCBIfam" id="NF008808">
    <property type="entry name" value="PRK11830.1"/>
    <property type="match status" value="1"/>
</dbReference>